<proteinExistence type="predicted"/>
<dbReference type="AlphaFoldDB" id="A0A1Z4N520"/>
<keyword evidence="2" id="KW-1185">Reference proteome</keyword>
<sequence>MISSPTASASSTPSSFFFPVLYQFREKYFFRKKTAKKKIIAIHESENGILTQHFQMQQEVINANLGYVVLFENPVKALFLRFSI</sequence>
<protein>
    <submittedName>
        <fullName evidence="1">Uncharacterized protein</fullName>
    </submittedName>
</protein>
<dbReference type="RefSeq" id="WP_190445885.1">
    <property type="nucleotide sequence ID" value="NZ_CAWNJS010000001.1"/>
</dbReference>
<dbReference type="EMBL" id="AP018248">
    <property type="protein sequence ID" value="BAZ00818.1"/>
    <property type="molecule type" value="Genomic_DNA"/>
</dbReference>
<accession>A0A1Z4N520</accession>
<evidence type="ECO:0000313" key="1">
    <source>
        <dbReference type="EMBL" id="BAZ00818.1"/>
    </source>
</evidence>
<organism evidence="1 2">
    <name type="scientific">Tolypothrix tenuis PCC 7101</name>
    <dbReference type="NCBI Taxonomy" id="231146"/>
    <lineage>
        <taxon>Bacteria</taxon>
        <taxon>Bacillati</taxon>
        <taxon>Cyanobacteriota</taxon>
        <taxon>Cyanophyceae</taxon>
        <taxon>Nostocales</taxon>
        <taxon>Tolypothrichaceae</taxon>
        <taxon>Tolypothrix</taxon>
    </lineage>
</organism>
<dbReference type="KEGG" id="ttq:NIES37_48140"/>
<gene>
    <name evidence="1" type="ORF">NIES37_48140</name>
</gene>
<dbReference type="Proteomes" id="UP000218785">
    <property type="component" value="Chromosome"/>
</dbReference>
<reference evidence="1 2" key="1">
    <citation type="submission" date="2017-06" db="EMBL/GenBank/DDBJ databases">
        <title>Genome sequencing of cyanobaciteial culture collection at National Institute for Environmental Studies (NIES).</title>
        <authorList>
            <person name="Hirose Y."/>
            <person name="Shimura Y."/>
            <person name="Fujisawa T."/>
            <person name="Nakamura Y."/>
            <person name="Kawachi M."/>
        </authorList>
    </citation>
    <scope>NUCLEOTIDE SEQUENCE [LARGE SCALE GENOMIC DNA]</scope>
    <source>
        <strain evidence="1 2">NIES-37</strain>
    </source>
</reference>
<evidence type="ECO:0000313" key="2">
    <source>
        <dbReference type="Proteomes" id="UP000218785"/>
    </source>
</evidence>
<name>A0A1Z4N520_9CYAN</name>